<dbReference type="PANTHER" id="PTHR30537">
    <property type="entry name" value="HTH-TYPE TRANSCRIPTIONAL REGULATOR"/>
    <property type="match status" value="1"/>
</dbReference>
<dbReference type="Gene3D" id="3.40.190.290">
    <property type="match status" value="1"/>
</dbReference>
<dbReference type="FunFam" id="1.10.10.10:FF:000001">
    <property type="entry name" value="LysR family transcriptional regulator"/>
    <property type="match status" value="1"/>
</dbReference>
<evidence type="ECO:0000313" key="6">
    <source>
        <dbReference type="EMBL" id="PQJ61906.1"/>
    </source>
</evidence>
<feature type="domain" description="HTH lysR-type" evidence="5">
    <location>
        <begin position="1"/>
        <end position="59"/>
    </location>
</feature>
<evidence type="ECO:0000256" key="2">
    <source>
        <dbReference type="ARBA" id="ARBA00023015"/>
    </source>
</evidence>
<dbReference type="InterPro" id="IPR000847">
    <property type="entry name" value="LysR_HTH_N"/>
</dbReference>
<dbReference type="FunFam" id="3.40.190.290:FF:000001">
    <property type="entry name" value="Transcriptional regulator, LysR family"/>
    <property type="match status" value="1"/>
</dbReference>
<keyword evidence="4" id="KW-0804">Transcription</keyword>
<dbReference type="Gene3D" id="1.10.10.10">
    <property type="entry name" value="Winged helix-like DNA-binding domain superfamily/Winged helix DNA-binding domain"/>
    <property type="match status" value="1"/>
</dbReference>
<sequence length="299" mass="33463">MDQLGAMRAFIRVVQTGSFSATAREQNTTQATISKKIAALEHKLEGKLLTRSSRDLALTEVGAEYYERCVAIISELDEAESNVRAHRALPQGLIKIAAPITFGNIFIAPIISEFLARYPDISVDLTLSDKHVDIISEGVDVAIRARELEDSSLIARRLFDNPNILVASSAYIAKYGEPVTPEDLNQHNCIIYSLSSTMNNWNFYNKKIKKSVSVSGNFKSDSCDAILRSVLDGVGIALLPVWMVENEIKAGRLKQLMPSYKTQPLPFHAIYTNNRYVSLKIRCFIDFMKEKIESSERLN</sequence>
<dbReference type="InterPro" id="IPR036390">
    <property type="entry name" value="WH_DNA-bd_sf"/>
</dbReference>
<comment type="similarity">
    <text evidence="1">Belongs to the LysR transcriptional regulatory family.</text>
</comment>
<dbReference type="Proteomes" id="UP000238730">
    <property type="component" value="Unassembled WGS sequence"/>
</dbReference>
<dbReference type="AlphaFoldDB" id="A0A2S7VI89"/>
<organism evidence="6 7">
    <name type="scientific">Photobacterium angustum</name>
    <dbReference type="NCBI Taxonomy" id="661"/>
    <lineage>
        <taxon>Bacteria</taxon>
        <taxon>Pseudomonadati</taxon>
        <taxon>Pseudomonadota</taxon>
        <taxon>Gammaproteobacteria</taxon>
        <taxon>Vibrionales</taxon>
        <taxon>Vibrionaceae</taxon>
        <taxon>Photobacterium</taxon>
    </lineage>
</organism>
<comment type="caution">
    <text evidence="6">The sequence shown here is derived from an EMBL/GenBank/DDBJ whole genome shotgun (WGS) entry which is preliminary data.</text>
</comment>
<dbReference type="RefSeq" id="WP_105061751.1">
    <property type="nucleotide sequence ID" value="NZ_MSCJ01000003.1"/>
</dbReference>
<dbReference type="OrthoDB" id="9786526at2"/>
<dbReference type="SUPFAM" id="SSF53850">
    <property type="entry name" value="Periplasmic binding protein-like II"/>
    <property type="match status" value="1"/>
</dbReference>
<dbReference type="EMBL" id="MSCJ01000003">
    <property type="protein sequence ID" value="PQJ61906.1"/>
    <property type="molecule type" value="Genomic_DNA"/>
</dbReference>
<protein>
    <submittedName>
        <fullName evidence="6">LysR family transcriptional regulator</fullName>
    </submittedName>
</protein>
<dbReference type="Pfam" id="PF00126">
    <property type="entry name" value="HTH_1"/>
    <property type="match status" value="1"/>
</dbReference>
<accession>A0A2S7VI89</accession>
<dbReference type="GO" id="GO:0003677">
    <property type="term" value="F:DNA binding"/>
    <property type="evidence" value="ECO:0007669"/>
    <property type="project" value="UniProtKB-KW"/>
</dbReference>
<dbReference type="PANTHER" id="PTHR30537:SF80">
    <property type="entry name" value="TRANSCRIPTIONAL REGULATOR"/>
    <property type="match status" value="1"/>
</dbReference>
<dbReference type="PROSITE" id="PS50931">
    <property type="entry name" value="HTH_LYSR"/>
    <property type="match status" value="1"/>
</dbReference>
<dbReference type="Pfam" id="PF03466">
    <property type="entry name" value="LysR_substrate"/>
    <property type="match status" value="1"/>
</dbReference>
<evidence type="ECO:0000256" key="4">
    <source>
        <dbReference type="ARBA" id="ARBA00023163"/>
    </source>
</evidence>
<evidence type="ECO:0000256" key="1">
    <source>
        <dbReference type="ARBA" id="ARBA00009437"/>
    </source>
</evidence>
<dbReference type="SUPFAM" id="SSF46785">
    <property type="entry name" value="Winged helix' DNA-binding domain"/>
    <property type="match status" value="1"/>
</dbReference>
<evidence type="ECO:0000313" key="7">
    <source>
        <dbReference type="Proteomes" id="UP000238730"/>
    </source>
</evidence>
<dbReference type="InterPro" id="IPR058163">
    <property type="entry name" value="LysR-type_TF_proteobact-type"/>
</dbReference>
<keyword evidence="2" id="KW-0805">Transcription regulation</keyword>
<dbReference type="GO" id="GO:0003700">
    <property type="term" value="F:DNA-binding transcription factor activity"/>
    <property type="evidence" value="ECO:0007669"/>
    <property type="project" value="InterPro"/>
</dbReference>
<proteinExistence type="inferred from homology"/>
<name>A0A2S7VI89_PHOAN</name>
<dbReference type="InterPro" id="IPR005119">
    <property type="entry name" value="LysR_subst-bd"/>
</dbReference>
<dbReference type="CDD" id="cd08422">
    <property type="entry name" value="PBP2_CrgA_like"/>
    <property type="match status" value="1"/>
</dbReference>
<evidence type="ECO:0000256" key="3">
    <source>
        <dbReference type="ARBA" id="ARBA00023125"/>
    </source>
</evidence>
<gene>
    <name evidence="6" type="ORF">BTO08_16710</name>
</gene>
<reference evidence="6 7" key="1">
    <citation type="submission" date="2016-12" db="EMBL/GenBank/DDBJ databases">
        <title>Diversity of luminous bacteria.</title>
        <authorList>
            <person name="Yoshizawa S."/>
            <person name="Kogure K."/>
        </authorList>
    </citation>
    <scope>NUCLEOTIDE SEQUENCE [LARGE SCALE GENOMIC DNA]</scope>
    <source>
        <strain evidence="6 7">LC1-200</strain>
    </source>
</reference>
<evidence type="ECO:0000259" key="5">
    <source>
        <dbReference type="PROSITE" id="PS50931"/>
    </source>
</evidence>
<dbReference type="InterPro" id="IPR036388">
    <property type="entry name" value="WH-like_DNA-bd_sf"/>
</dbReference>
<keyword evidence="3" id="KW-0238">DNA-binding</keyword>